<dbReference type="EnsemblPlants" id="OPUNC01G29670.4">
    <property type="protein sequence ID" value="OPUNC01G29670.4"/>
    <property type="gene ID" value="OPUNC01G29670"/>
</dbReference>
<dbReference type="PANTHER" id="PTHR34835:SF61">
    <property type="entry name" value="OS04G0133200 PROTEIN"/>
    <property type="match status" value="1"/>
</dbReference>
<dbReference type="PANTHER" id="PTHR34835">
    <property type="entry name" value="OS07G0283600 PROTEIN-RELATED"/>
    <property type="match status" value="1"/>
</dbReference>
<dbReference type="Gramene" id="OPUNC01G29670.4">
    <property type="protein sequence ID" value="OPUNC01G29670.4"/>
    <property type="gene ID" value="OPUNC01G29670"/>
</dbReference>
<protein>
    <submittedName>
        <fullName evidence="1">Uncharacterized protein</fullName>
    </submittedName>
</protein>
<accession>A0A0E0JNL8</accession>
<name>A0A0E0JNL8_ORYPU</name>
<evidence type="ECO:0000313" key="1">
    <source>
        <dbReference type="EnsemblPlants" id="OPUNC01G29670.5"/>
    </source>
</evidence>
<keyword evidence="2" id="KW-1185">Reference proteome</keyword>
<sequence>METSCSKHLCSPAADANVSGGGGSSSVFTRALYAARAKQMYQRKQLPGSAFSNSKRTSAIKGKKVVQEKNYTRCTPAILSDLFSSFDDQQKELLKQMGFDGLLTMRLTKLNKQFGAWVLCKVDPLSGNLFVGSRNELHLTCEDVSLLLGIPCGWKQILPAIKMDVKDVKDYMCHIFQKDSFDGLTIVAIQKILE</sequence>
<dbReference type="Proteomes" id="UP000026962">
    <property type="component" value="Chromosome 1"/>
</dbReference>
<proteinExistence type="predicted"/>
<organism evidence="1">
    <name type="scientific">Oryza punctata</name>
    <name type="common">Red rice</name>
    <dbReference type="NCBI Taxonomy" id="4537"/>
    <lineage>
        <taxon>Eukaryota</taxon>
        <taxon>Viridiplantae</taxon>
        <taxon>Streptophyta</taxon>
        <taxon>Embryophyta</taxon>
        <taxon>Tracheophyta</taxon>
        <taxon>Spermatophyta</taxon>
        <taxon>Magnoliopsida</taxon>
        <taxon>Liliopsida</taxon>
        <taxon>Poales</taxon>
        <taxon>Poaceae</taxon>
        <taxon>BOP clade</taxon>
        <taxon>Oryzoideae</taxon>
        <taxon>Oryzeae</taxon>
        <taxon>Oryzinae</taxon>
        <taxon>Oryza</taxon>
    </lineage>
</organism>
<reference evidence="1" key="1">
    <citation type="submission" date="2015-04" db="UniProtKB">
        <authorList>
            <consortium name="EnsemblPlants"/>
        </authorList>
    </citation>
    <scope>IDENTIFICATION</scope>
</reference>
<evidence type="ECO:0000313" key="2">
    <source>
        <dbReference type="Proteomes" id="UP000026962"/>
    </source>
</evidence>
<dbReference type="AlphaFoldDB" id="A0A0E0JNL8"/>
<dbReference type="EnsemblPlants" id="OPUNC01G29670.5">
    <property type="protein sequence ID" value="OPUNC01G29670.5"/>
    <property type="gene ID" value="OPUNC01G29670"/>
</dbReference>
<reference evidence="1" key="2">
    <citation type="submission" date="2018-05" db="EMBL/GenBank/DDBJ databases">
        <title>OpunRS2 (Oryza punctata Reference Sequence Version 2).</title>
        <authorList>
            <person name="Zhang J."/>
            <person name="Kudrna D."/>
            <person name="Lee S."/>
            <person name="Talag J."/>
            <person name="Welchert J."/>
            <person name="Wing R.A."/>
        </authorList>
    </citation>
    <scope>NUCLEOTIDE SEQUENCE [LARGE SCALE GENOMIC DNA]</scope>
</reference>
<dbReference type="HOGENOM" id="CLU_121165_0_0_1"/>
<dbReference type="Gramene" id="OPUNC01G29670.5">
    <property type="protein sequence ID" value="OPUNC01G29670.5"/>
    <property type="gene ID" value="OPUNC01G29670"/>
</dbReference>